<evidence type="ECO:0000313" key="3">
    <source>
        <dbReference type="Proteomes" id="UP001612415"/>
    </source>
</evidence>
<reference evidence="2 3" key="1">
    <citation type="submission" date="2024-10" db="EMBL/GenBank/DDBJ databases">
        <title>The Natural Products Discovery Center: Release of the First 8490 Sequenced Strains for Exploring Actinobacteria Biosynthetic Diversity.</title>
        <authorList>
            <person name="Kalkreuter E."/>
            <person name="Kautsar S.A."/>
            <person name="Yang D."/>
            <person name="Bader C.D."/>
            <person name="Teijaro C.N."/>
            <person name="Fluegel L."/>
            <person name="Davis C.M."/>
            <person name="Simpson J.R."/>
            <person name="Lauterbach L."/>
            <person name="Steele A.D."/>
            <person name="Gui C."/>
            <person name="Meng S."/>
            <person name="Li G."/>
            <person name="Viehrig K."/>
            <person name="Ye F."/>
            <person name="Su P."/>
            <person name="Kiefer A.F."/>
            <person name="Nichols A."/>
            <person name="Cepeda A.J."/>
            <person name="Yan W."/>
            <person name="Fan B."/>
            <person name="Jiang Y."/>
            <person name="Adhikari A."/>
            <person name="Zheng C.-J."/>
            <person name="Schuster L."/>
            <person name="Cowan T.M."/>
            <person name="Smanski M.J."/>
            <person name="Chevrette M.G."/>
            <person name="De Carvalho L.P.S."/>
            <person name="Shen B."/>
        </authorList>
    </citation>
    <scope>NUCLEOTIDE SEQUENCE [LARGE SCALE GENOMIC DNA]</scope>
    <source>
        <strain evidence="2 3">NPDC051599</strain>
    </source>
</reference>
<dbReference type="Proteomes" id="UP001612415">
    <property type="component" value="Unassembled WGS sequence"/>
</dbReference>
<name>A0ABW7XZH2_STRCE</name>
<comment type="caution">
    <text evidence="2">The sequence shown here is derived from an EMBL/GenBank/DDBJ whole genome shotgun (WGS) entry which is preliminary data.</text>
</comment>
<protein>
    <submittedName>
        <fullName evidence="2">Uncharacterized protein</fullName>
    </submittedName>
</protein>
<organism evidence="2 3">
    <name type="scientific">Streptomyces cellulosae</name>
    <dbReference type="NCBI Taxonomy" id="1968"/>
    <lineage>
        <taxon>Bacteria</taxon>
        <taxon>Bacillati</taxon>
        <taxon>Actinomycetota</taxon>
        <taxon>Actinomycetes</taxon>
        <taxon>Kitasatosporales</taxon>
        <taxon>Streptomycetaceae</taxon>
        <taxon>Streptomyces</taxon>
    </lineage>
</organism>
<proteinExistence type="predicted"/>
<accession>A0ABW7XZH2</accession>
<evidence type="ECO:0000313" key="2">
    <source>
        <dbReference type="EMBL" id="MFI5675502.1"/>
    </source>
</evidence>
<dbReference type="RefSeq" id="WP_030665105.1">
    <property type="nucleotide sequence ID" value="NZ_JBITDC010000004.1"/>
</dbReference>
<gene>
    <name evidence="2" type="ORF">ACIA8P_12635</name>
</gene>
<sequence length="73" mass="7695">MLATKVRPPIDTTSLFSDPEQAPLQATTESPPPERNPFQAPDALEETVHVPATAAPVPGTVTRPQGPRTPAAQ</sequence>
<keyword evidence="3" id="KW-1185">Reference proteome</keyword>
<evidence type="ECO:0000256" key="1">
    <source>
        <dbReference type="SAM" id="MobiDB-lite"/>
    </source>
</evidence>
<feature type="region of interest" description="Disordered" evidence="1">
    <location>
        <begin position="1"/>
        <end position="73"/>
    </location>
</feature>
<dbReference type="EMBL" id="JBITDC010000004">
    <property type="protein sequence ID" value="MFI5675502.1"/>
    <property type="molecule type" value="Genomic_DNA"/>
</dbReference>